<proteinExistence type="predicted"/>
<dbReference type="PROSITE" id="PS51144">
    <property type="entry name" value="ALPHA_CA_2"/>
    <property type="match status" value="1"/>
</dbReference>
<evidence type="ECO:0000313" key="3">
    <source>
        <dbReference type="Proteomes" id="UP001162164"/>
    </source>
</evidence>
<reference evidence="2" key="1">
    <citation type="journal article" date="2023" name="Insect Mol. Biol.">
        <title>Genome sequencing provides insights into the evolution of gene families encoding plant cell wall-degrading enzymes in longhorned beetles.</title>
        <authorList>
            <person name="Shin N.R."/>
            <person name="Okamura Y."/>
            <person name="Kirsch R."/>
            <person name="Pauchet Y."/>
        </authorList>
    </citation>
    <scope>NUCLEOTIDE SEQUENCE</scope>
    <source>
        <strain evidence="2">MMC_N1</strain>
    </source>
</reference>
<feature type="domain" description="Alpha-carbonic anhydrase" evidence="1">
    <location>
        <begin position="1"/>
        <end position="103"/>
    </location>
</feature>
<dbReference type="Proteomes" id="UP001162164">
    <property type="component" value="Unassembled WGS sequence"/>
</dbReference>
<evidence type="ECO:0000259" key="1">
    <source>
        <dbReference type="PROSITE" id="PS51144"/>
    </source>
</evidence>
<protein>
    <recommendedName>
        <fullName evidence="1">Alpha-carbonic anhydrase domain-containing protein</fullName>
    </recommendedName>
</protein>
<accession>A0ABQ9IYS5</accession>
<keyword evidence="3" id="KW-1185">Reference proteome</keyword>
<gene>
    <name evidence="2" type="ORF">NQ317_010386</name>
</gene>
<organism evidence="2 3">
    <name type="scientific">Molorchus minor</name>
    <dbReference type="NCBI Taxonomy" id="1323400"/>
    <lineage>
        <taxon>Eukaryota</taxon>
        <taxon>Metazoa</taxon>
        <taxon>Ecdysozoa</taxon>
        <taxon>Arthropoda</taxon>
        <taxon>Hexapoda</taxon>
        <taxon>Insecta</taxon>
        <taxon>Pterygota</taxon>
        <taxon>Neoptera</taxon>
        <taxon>Endopterygota</taxon>
        <taxon>Coleoptera</taxon>
        <taxon>Polyphaga</taxon>
        <taxon>Cucujiformia</taxon>
        <taxon>Chrysomeloidea</taxon>
        <taxon>Cerambycidae</taxon>
        <taxon>Lamiinae</taxon>
        <taxon>Monochamini</taxon>
        <taxon>Molorchus</taxon>
    </lineage>
</organism>
<dbReference type="Pfam" id="PF00194">
    <property type="entry name" value="Carb_anhydrase"/>
    <property type="match status" value="1"/>
</dbReference>
<dbReference type="InterPro" id="IPR001148">
    <property type="entry name" value="CA_dom"/>
</dbReference>
<dbReference type="EMBL" id="JAPWTJ010001804">
    <property type="protein sequence ID" value="KAJ8969443.1"/>
    <property type="molecule type" value="Genomic_DNA"/>
</dbReference>
<evidence type="ECO:0000313" key="2">
    <source>
        <dbReference type="EMBL" id="KAJ8969443.1"/>
    </source>
</evidence>
<dbReference type="SUPFAM" id="SSF51069">
    <property type="entry name" value="Carbonic anhydrase"/>
    <property type="match status" value="1"/>
</dbReference>
<sequence length="103" mass="11791">MKYAMELQASFVKNCSDTDDVIEAAKCGDLLVMAYLFSVKKFFVQIVITPRDNPYMEPIVNSLHSLKYPMSCVCIEPVILSLLMSTFARDYYYYTGSPHTRLV</sequence>
<comment type="caution">
    <text evidence="2">The sequence shown here is derived from an EMBL/GenBank/DDBJ whole genome shotgun (WGS) entry which is preliminary data.</text>
</comment>
<dbReference type="Gene3D" id="3.10.200.10">
    <property type="entry name" value="Alpha carbonic anhydrase"/>
    <property type="match status" value="1"/>
</dbReference>
<dbReference type="InterPro" id="IPR036398">
    <property type="entry name" value="CA_dom_sf"/>
</dbReference>
<name>A0ABQ9IYS5_9CUCU</name>